<feature type="transmembrane region" description="Helical" evidence="1">
    <location>
        <begin position="163"/>
        <end position="182"/>
    </location>
</feature>
<proteinExistence type="predicted"/>
<dbReference type="RefSeq" id="WP_147253009.1">
    <property type="nucleotide sequence ID" value="NZ_JPWH01000008.1"/>
</dbReference>
<keyword evidence="1" id="KW-0472">Membrane</keyword>
<feature type="transmembrane region" description="Helical" evidence="1">
    <location>
        <begin position="132"/>
        <end position="151"/>
    </location>
</feature>
<evidence type="ECO:0000256" key="1">
    <source>
        <dbReference type="SAM" id="Phobius"/>
    </source>
</evidence>
<dbReference type="Proteomes" id="UP000252517">
    <property type="component" value="Unassembled WGS sequence"/>
</dbReference>
<dbReference type="AlphaFoldDB" id="A0A367X9B5"/>
<feature type="transmembrane region" description="Helical" evidence="1">
    <location>
        <begin position="51"/>
        <end position="77"/>
    </location>
</feature>
<gene>
    <name evidence="2" type="ORF">TH25_11605</name>
</gene>
<protein>
    <submittedName>
        <fullName evidence="2">Uncharacterized protein</fullName>
    </submittedName>
</protein>
<keyword evidence="1" id="KW-0812">Transmembrane</keyword>
<organism evidence="2 3">
    <name type="scientific">Thalassospira profundimaris</name>
    <dbReference type="NCBI Taxonomy" id="502049"/>
    <lineage>
        <taxon>Bacteria</taxon>
        <taxon>Pseudomonadati</taxon>
        <taxon>Pseudomonadota</taxon>
        <taxon>Alphaproteobacteria</taxon>
        <taxon>Rhodospirillales</taxon>
        <taxon>Thalassospiraceae</taxon>
        <taxon>Thalassospira</taxon>
    </lineage>
</organism>
<accession>A0A367X9B5</accession>
<feature type="transmembrane region" description="Helical" evidence="1">
    <location>
        <begin position="12"/>
        <end position="31"/>
    </location>
</feature>
<evidence type="ECO:0000313" key="2">
    <source>
        <dbReference type="EMBL" id="RCK50253.1"/>
    </source>
</evidence>
<reference evidence="2 3" key="1">
    <citation type="submission" date="2014-07" db="EMBL/GenBank/DDBJ databases">
        <title>Draft genome sequence of Thalassospira profundimaris S25-3-2.</title>
        <authorList>
            <person name="Lai Q."/>
            <person name="Shao Z."/>
        </authorList>
    </citation>
    <scope>NUCLEOTIDE SEQUENCE [LARGE SCALE GENOMIC DNA]</scope>
    <source>
        <strain evidence="2 3">S25-3-2</strain>
    </source>
</reference>
<name>A0A367X9B5_9PROT</name>
<sequence>MKISSISEISLGFSLVAFCLSVVHEWFYFHAIGGGMWALMSVWDFLNLSLLWLPLAIGMILLWFFIMAFGSIILINLKGWFSGVAKFLGISFKSPRGYYKFNFLFSVFFKFFVSSFLIVISFLFIFVLEMNVVDYFIFGAFVWLLFMVFVSDEGGWLKQLPKPWKPVFILLPVVFAVVAYVGDLEARRDAVAKKGNVLVQFKDGVQMTDVLLLRSMERGVLIRSPEQKFLGMVDWGDVRYVKIAKDGTK</sequence>
<feature type="transmembrane region" description="Helical" evidence="1">
    <location>
        <begin position="98"/>
        <end position="126"/>
    </location>
</feature>
<dbReference type="EMBL" id="JPWH01000008">
    <property type="protein sequence ID" value="RCK50253.1"/>
    <property type="molecule type" value="Genomic_DNA"/>
</dbReference>
<comment type="caution">
    <text evidence="2">The sequence shown here is derived from an EMBL/GenBank/DDBJ whole genome shotgun (WGS) entry which is preliminary data.</text>
</comment>
<keyword evidence="1" id="KW-1133">Transmembrane helix</keyword>
<evidence type="ECO:0000313" key="3">
    <source>
        <dbReference type="Proteomes" id="UP000252517"/>
    </source>
</evidence>